<proteinExistence type="predicted"/>
<dbReference type="Proteomes" id="UP000320791">
    <property type="component" value="Unassembled WGS sequence"/>
</dbReference>
<keyword evidence="2 5" id="KW-0812">Transmembrane</keyword>
<gene>
    <name evidence="7" type="ORF">FRX94_07120</name>
</gene>
<reference evidence="7 8" key="1">
    <citation type="submission" date="2019-08" db="EMBL/GenBank/DDBJ databases">
        <authorList>
            <person name="Lei W."/>
        </authorList>
    </citation>
    <scope>NUCLEOTIDE SEQUENCE [LARGE SCALE GENOMIC DNA]</scope>
    <source>
        <strain evidence="7 8">CCUG 58627</strain>
    </source>
</reference>
<feature type="transmembrane region" description="Helical" evidence="5">
    <location>
        <begin position="21"/>
        <end position="46"/>
    </location>
</feature>
<keyword evidence="4 5" id="KW-0472">Membrane</keyword>
<dbReference type="InterPro" id="IPR035952">
    <property type="entry name" value="Rhomboid-like_sf"/>
</dbReference>
<evidence type="ECO:0000256" key="1">
    <source>
        <dbReference type="ARBA" id="ARBA00004141"/>
    </source>
</evidence>
<keyword evidence="7" id="KW-0645">Protease</keyword>
<comment type="caution">
    <text evidence="7">The sequence shown here is derived from an EMBL/GenBank/DDBJ whole genome shotgun (WGS) entry which is preliminary data.</text>
</comment>
<accession>A0A5C5UGE9</accession>
<organism evidence="7 8">
    <name type="scientific">Corynebacterium canis</name>
    <dbReference type="NCBI Taxonomy" id="679663"/>
    <lineage>
        <taxon>Bacteria</taxon>
        <taxon>Bacillati</taxon>
        <taxon>Actinomycetota</taxon>
        <taxon>Actinomycetes</taxon>
        <taxon>Mycobacteriales</taxon>
        <taxon>Corynebacteriaceae</taxon>
        <taxon>Corynebacterium</taxon>
    </lineage>
</organism>
<keyword evidence="3 5" id="KW-1133">Transmembrane helix</keyword>
<dbReference type="OrthoDB" id="465874at2"/>
<feature type="domain" description="Peptidase S54 rhomboid" evidence="6">
    <location>
        <begin position="60"/>
        <end position="192"/>
    </location>
</feature>
<keyword evidence="8" id="KW-1185">Reference proteome</keyword>
<dbReference type="AlphaFoldDB" id="A0A5C5UGE9"/>
<sequence length="208" mass="22119">MTTTNNQPGTLQKGTQRVVGALFLAIGYLVVIWAVFLIDAASGGALRFYGIHPLDVSGLTGIFTGPFLHAGIEHLVGNSMPGAVFVFLIGLSGRRVFWEVTLIVMLIAGAGTWVLGGIGTNHIGASGLIYGWFAYLVIRGVANRSFTQIVLGVVLACAYSYYIWGIIPGTPGISWQGHLFGGIGGALAGWFITSDDPRPRAVEKRVRI</sequence>
<dbReference type="SUPFAM" id="SSF144091">
    <property type="entry name" value="Rhomboid-like"/>
    <property type="match status" value="1"/>
</dbReference>
<dbReference type="InterPro" id="IPR022764">
    <property type="entry name" value="Peptidase_S54_rhomboid_dom"/>
</dbReference>
<feature type="transmembrane region" description="Helical" evidence="5">
    <location>
        <begin position="96"/>
        <end position="116"/>
    </location>
</feature>
<dbReference type="EMBL" id="VOHM01000013">
    <property type="protein sequence ID" value="TWT25028.1"/>
    <property type="molecule type" value="Genomic_DNA"/>
</dbReference>
<dbReference type="GO" id="GO:0004252">
    <property type="term" value="F:serine-type endopeptidase activity"/>
    <property type="evidence" value="ECO:0007669"/>
    <property type="project" value="InterPro"/>
</dbReference>
<evidence type="ECO:0000256" key="3">
    <source>
        <dbReference type="ARBA" id="ARBA00022989"/>
    </source>
</evidence>
<evidence type="ECO:0000313" key="7">
    <source>
        <dbReference type="EMBL" id="TWT25028.1"/>
    </source>
</evidence>
<feature type="transmembrane region" description="Helical" evidence="5">
    <location>
        <begin position="66"/>
        <end position="89"/>
    </location>
</feature>
<dbReference type="GO" id="GO:0006508">
    <property type="term" value="P:proteolysis"/>
    <property type="evidence" value="ECO:0007669"/>
    <property type="project" value="UniProtKB-KW"/>
</dbReference>
<feature type="transmembrane region" description="Helical" evidence="5">
    <location>
        <begin position="122"/>
        <end position="142"/>
    </location>
</feature>
<dbReference type="Pfam" id="PF01694">
    <property type="entry name" value="Rhomboid"/>
    <property type="match status" value="1"/>
</dbReference>
<dbReference type="GO" id="GO:0016020">
    <property type="term" value="C:membrane"/>
    <property type="evidence" value="ECO:0007669"/>
    <property type="project" value="UniProtKB-SubCell"/>
</dbReference>
<dbReference type="RefSeq" id="WP_146324440.1">
    <property type="nucleotide sequence ID" value="NZ_BAABLR010000010.1"/>
</dbReference>
<evidence type="ECO:0000256" key="2">
    <source>
        <dbReference type="ARBA" id="ARBA00022692"/>
    </source>
</evidence>
<evidence type="ECO:0000256" key="5">
    <source>
        <dbReference type="SAM" id="Phobius"/>
    </source>
</evidence>
<feature type="transmembrane region" description="Helical" evidence="5">
    <location>
        <begin position="173"/>
        <end position="192"/>
    </location>
</feature>
<feature type="transmembrane region" description="Helical" evidence="5">
    <location>
        <begin position="149"/>
        <end position="167"/>
    </location>
</feature>
<keyword evidence="7" id="KW-0378">Hydrolase</keyword>
<evidence type="ECO:0000256" key="4">
    <source>
        <dbReference type="ARBA" id="ARBA00023136"/>
    </source>
</evidence>
<comment type="subcellular location">
    <subcellularLocation>
        <location evidence="1">Membrane</location>
        <topology evidence="1">Multi-pass membrane protein</topology>
    </subcellularLocation>
</comment>
<name>A0A5C5UGE9_9CORY</name>
<evidence type="ECO:0000313" key="8">
    <source>
        <dbReference type="Proteomes" id="UP000320791"/>
    </source>
</evidence>
<protein>
    <submittedName>
        <fullName evidence="7">Rhomboid family intramembrane serine protease</fullName>
    </submittedName>
</protein>
<dbReference type="Gene3D" id="1.20.1540.10">
    <property type="entry name" value="Rhomboid-like"/>
    <property type="match status" value="1"/>
</dbReference>
<evidence type="ECO:0000259" key="6">
    <source>
        <dbReference type="Pfam" id="PF01694"/>
    </source>
</evidence>